<organism evidence="2 3">
    <name type="scientific">Ziziphus jujuba var. spinosa</name>
    <dbReference type="NCBI Taxonomy" id="714518"/>
    <lineage>
        <taxon>Eukaryota</taxon>
        <taxon>Viridiplantae</taxon>
        <taxon>Streptophyta</taxon>
        <taxon>Embryophyta</taxon>
        <taxon>Tracheophyta</taxon>
        <taxon>Spermatophyta</taxon>
        <taxon>Magnoliopsida</taxon>
        <taxon>eudicotyledons</taxon>
        <taxon>Gunneridae</taxon>
        <taxon>Pentapetalae</taxon>
        <taxon>rosids</taxon>
        <taxon>fabids</taxon>
        <taxon>Rosales</taxon>
        <taxon>Rhamnaceae</taxon>
        <taxon>Paliureae</taxon>
        <taxon>Ziziphus</taxon>
    </lineage>
</organism>
<dbReference type="EMBL" id="JAEACU010000005">
    <property type="protein sequence ID" value="KAH7528851.1"/>
    <property type="molecule type" value="Genomic_DNA"/>
</dbReference>
<dbReference type="Proteomes" id="UP000813462">
    <property type="component" value="Unassembled WGS sequence"/>
</dbReference>
<evidence type="ECO:0000313" key="2">
    <source>
        <dbReference type="EMBL" id="KAH7528851.1"/>
    </source>
</evidence>
<protein>
    <submittedName>
        <fullName evidence="2">Uncharacterized protein</fullName>
    </submittedName>
</protein>
<evidence type="ECO:0000256" key="1">
    <source>
        <dbReference type="SAM" id="MobiDB-lite"/>
    </source>
</evidence>
<gene>
    <name evidence="2" type="ORF">FEM48_Zijuj05G0121600</name>
</gene>
<accession>A0A978VER2</accession>
<dbReference type="AlphaFoldDB" id="A0A978VER2"/>
<dbReference type="Gene3D" id="1.25.40.10">
    <property type="entry name" value="Tetratricopeptide repeat domain"/>
    <property type="match status" value="1"/>
</dbReference>
<proteinExistence type="predicted"/>
<dbReference type="PANTHER" id="PTHR47262">
    <property type="entry name" value="OS02G0132600 PROTEIN"/>
    <property type="match status" value="1"/>
</dbReference>
<feature type="compositionally biased region" description="Polar residues" evidence="1">
    <location>
        <begin position="119"/>
        <end position="128"/>
    </location>
</feature>
<feature type="region of interest" description="Disordered" evidence="1">
    <location>
        <begin position="106"/>
        <end position="165"/>
    </location>
</feature>
<comment type="caution">
    <text evidence="2">The sequence shown here is derived from an EMBL/GenBank/DDBJ whole genome shotgun (WGS) entry which is preliminary data.</text>
</comment>
<evidence type="ECO:0000313" key="3">
    <source>
        <dbReference type="Proteomes" id="UP000813462"/>
    </source>
</evidence>
<dbReference type="PANTHER" id="PTHR47262:SF1">
    <property type="entry name" value="OS02G0132600 PROTEIN"/>
    <property type="match status" value="1"/>
</dbReference>
<dbReference type="InterPro" id="IPR011990">
    <property type="entry name" value="TPR-like_helical_dom_sf"/>
</dbReference>
<sequence length="165" mass="18498">MITLCIKMKDFDGAYGMLNDLEKMNLKPTANMYNALLGGYFRELVSFVSSDAFADPVFVHLKRQDQPNAKSLSEIFNPRRDEALSVFLIDPAKQANLSKLSGLVAARTSSSEDLHERSGPSQPKTANNGGRFGRSVNEVESTRKQDRKHYTQRMPSSRPLDDERA</sequence>
<name>A0A978VER2_ZIZJJ</name>
<reference evidence="2" key="1">
    <citation type="journal article" date="2021" name="Front. Plant Sci.">
        <title>Chromosome-Scale Genome Assembly for Chinese Sour Jujube and Insights Into Its Genome Evolution and Domestication Signature.</title>
        <authorList>
            <person name="Shen L.-Y."/>
            <person name="Luo H."/>
            <person name="Wang X.-L."/>
            <person name="Wang X.-M."/>
            <person name="Qiu X.-J."/>
            <person name="Liu H."/>
            <person name="Zhou S.-S."/>
            <person name="Jia K.-H."/>
            <person name="Nie S."/>
            <person name="Bao Y.-T."/>
            <person name="Zhang R.-G."/>
            <person name="Yun Q.-Z."/>
            <person name="Chai Y.-H."/>
            <person name="Lu J.-Y."/>
            <person name="Li Y."/>
            <person name="Zhao S.-W."/>
            <person name="Mao J.-F."/>
            <person name="Jia S.-G."/>
            <person name="Mao Y.-M."/>
        </authorList>
    </citation>
    <scope>NUCLEOTIDE SEQUENCE</scope>
    <source>
        <strain evidence="2">AT0</strain>
        <tissue evidence="2">Leaf</tissue>
    </source>
</reference>